<evidence type="ECO:0000256" key="4">
    <source>
        <dbReference type="ARBA" id="ARBA00023014"/>
    </source>
</evidence>
<evidence type="ECO:0000256" key="2">
    <source>
        <dbReference type="ARBA" id="ARBA00022723"/>
    </source>
</evidence>
<dbReference type="Gene3D" id="3.40.5.90">
    <property type="entry name" value="CDGSH iron-sulfur domain, mitoNEET-type"/>
    <property type="match status" value="2"/>
</dbReference>
<keyword evidence="1" id="KW-0001">2Fe-2S</keyword>
<feature type="domain" description="Iron-binding zinc finger CDGSH type" evidence="6">
    <location>
        <begin position="151"/>
        <end position="188"/>
    </location>
</feature>
<reference evidence="7" key="1">
    <citation type="submission" date="2022-01" db="EMBL/GenBank/DDBJ databases">
        <authorList>
            <person name="King R."/>
        </authorList>
    </citation>
    <scope>NUCLEOTIDE SEQUENCE</scope>
</reference>
<dbReference type="EMBL" id="OU896717">
    <property type="protein sequence ID" value="CAH1118316.1"/>
    <property type="molecule type" value="Genomic_DNA"/>
</dbReference>
<evidence type="ECO:0000259" key="6">
    <source>
        <dbReference type="SMART" id="SM00704"/>
    </source>
</evidence>
<organism evidence="7 8">
    <name type="scientific">Phaedon cochleariae</name>
    <name type="common">Mustard beetle</name>
    <dbReference type="NCBI Taxonomy" id="80249"/>
    <lineage>
        <taxon>Eukaryota</taxon>
        <taxon>Metazoa</taxon>
        <taxon>Ecdysozoa</taxon>
        <taxon>Arthropoda</taxon>
        <taxon>Hexapoda</taxon>
        <taxon>Insecta</taxon>
        <taxon>Pterygota</taxon>
        <taxon>Neoptera</taxon>
        <taxon>Endopterygota</taxon>
        <taxon>Coleoptera</taxon>
        <taxon>Polyphaga</taxon>
        <taxon>Cucujiformia</taxon>
        <taxon>Chrysomeloidea</taxon>
        <taxon>Chrysomelidae</taxon>
        <taxon>Chrysomelinae</taxon>
        <taxon>Chrysomelini</taxon>
        <taxon>Phaedon</taxon>
    </lineage>
</organism>
<gene>
    <name evidence="7" type="ORF">PHAECO_LOCUS2197</name>
</gene>
<keyword evidence="3" id="KW-0408">Iron</keyword>
<dbReference type="InterPro" id="IPR052950">
    <property type="entry name" value="CISD"/>
</dbReference>
<dbReference type="OrthoDB" id="15717at2759"/>
<dbReference type="Pfam" id="PF09360">
    <property type="entry name" value="zf-CDGSH"/>
    <property type="match status" value="2"/>
</dbReference>
<dbReference type="GO" id="GO:0051537">
    <property type="term" value="F:2 iron, 2 sulfur cluster binding"/>
    <property type="evidence" value="ECO:0007669"/>
    <property type="project" value="UniProtKB-KW"/>
</dbReference>
<protein>
    <recommendedName>
        <fullName evidence="6">Iron-binding zinc finger CDGSH type domain-containing protein</fullName>
    </recommendedName>
</protein>
<dbReference type="InterPro" id="IPR042216">
    <property type="entry name" value="MitoNEET_CISD"/>
</dbReference>
<proteinExistence type="predicted"/>
<reference evidence="7" key="2">
    <citation type="submission" date="2022-10" db="EMBL/GenBank/DDBJ databases">
        <authorList>
            <consortium name="ENA_rothamsted_submissions"/>
            <consortium name="culmorum"/>
            <person name="King R."/>
        </authorList>
    </citation>
    <scope>NUCLEOTIDE SEQUENCE</scope>
</reference>
<dbReference type="Proteomes" id="UP001153737">
    <property type="component" value="Chromosome 11"/>
</dbReference>
<evidence type="ECO:0000313" key="8">
    <source>
        <dbReference type="Proteomes" id="UP001153737"/>
    </source>
</evidence>
<evidence type="ECO:0000256" key="5">
    <source>
        <dbReference type="ARBA" id="ARBA00034078"/>
    </source>
</evidence>
<evidence type="ECO:0000256" key="3">
    <source>
        <dbReference type="ARBA" id="ARBA00023004"/>
    </source>
</evidence>
<keyword evidence="4" id="KW-0411">Iron-sulfur</keyword>
<dbReference type="PANTHER" id="PTHR46491:SF3">
    <property type="entry name" value="CDGSH IRON-SULFUR DOMAIN-CONTAINING PROTEIN 3, MITOCHONDRIAL"/>
    <property type="match status" value="1"/>
</dbReference>
<evidence type="ECO:0000313" key="7">
    <source>
        <dbReference type="EMBL" id="CAH1118316.1"/>
    </source>
</evidence>
<dbReference type="GO" id="GO:0046872">
    <property type="term" value="F:metal ion binding"/>
    <property type="evidence" value="ECO:0007669"/>
    <property type="project" value="UniProtKB-KW"/>
</dbReference>
<accession>A0A9P0DI00</accession>
<name>A0A9P0DI00_PHACE</name>
<comment type="cofactor">
    <cofactor evidence="5">
        <name>[2Fe-2S] cluster</name>
        <dbReference type="ChEBI" id="CHEBI:190135"/>
    </cofactor>
</comment>
<dbReference type="AlphaFoldDB" id="A0A9P0DI00"/>
<dbReference type="SMART" id="SM00704">
    <property type="entry name" value="ZnF_CDGSH"/>
    <property type="match status" value="2"/>
</dbReference>
<dbReference type="PANTHER" id="PTHR46491">
    <property type="entry name" value="CDGSH IRON SULFUR DOMAIN PROTEIN HOMOLOG"/>
    <property type="match status" value="1"/>
</dbReference>
<dbReference type="GO" id="GO:0005739">
    <property type="term" value="C:mitochondrion"/>
    <property type="evidence" value="ECO:0007669"/>
    <property type="project" value="TreeGrafter"/>
</dbReference>
<evidence type="ECO:0000256" key="1">
    <source>
        <dbReference type="ARBA" id="ARBA00022714"/>
    </source>
</evidence>
<feature type="domain" description="Iron-binding zinc finger CDGSH type" evidence="6">
    <location>
        <begin position="111"/>
        <end position="148"/>
    </location>
</feature>
<sequence length="196" mass="22417">MTVGIMKHEHRRLTPVGNNHHNIITFKPWNFFIFSNFYLYLRLKMGLHIMVGRVSINCTRIISKDLFRVSGLKSCLQVGSSQSCSTEVPKNQLDNVISANKQKGRGVVYDKKPFKLPVEAGKRYSWCSCGRSKSQPLCDGTHRIVQLKITQKPVKFMVNKTEEYWLCNCKHTNNPPFCDGSHKSTVVQEASSIIRQ</sequence>
<keyword evidence="8" id="KW-1185">Reference proteome</keyword>
<dbReference type="InterPro" id="IPR018967">
    <property type="entry name" value="FeS-contain_CDGSH-typ"/>
</dbReference>
<keyword evidence="2" id="KW-0479">Metal-binding</keyword>